<keyword evidence="1" id="KW-1133">Transmembrane helix</keyword>
<proteinExistence type="predicted"/>
<keyword evidence="1" id="KW-0812">Transmembrane</keyword>
<evidence type="ECO:0000256" key="1">
    <source>
        <dbReference type="SAM" id="Phobius"/>
    </source>
</evidence>
<feature type="transmembrane region" description="Helical" evidence="1">
    <location>
        <begin position="12"/>
        <end position="37"/>
    </location>
</feature>
<dbReference type="EMBL" id="JACGXL010000006">
    <property type="protein sequence ID" value="MBA8889364.1"/>
    <property type="molecule type" value="Genomic_DNA"/>
</dbReference>
<gene>
    <name evidence="2" type="ORF">FHW12_003607</name>
</gene>
<protein>
    <recommendedName>
        <fullName evidence="4">DUF3566 domain-containing protein</fullName>
    </recommendedName>
</protein>
<keyword evidence="1" id="KW-0472">Membrane</keyword>
<name>A0A839FB89_9GAMM</name>
<dbReference type="RefSeq" id="WP_182532397.1">
    <property type="nucleotide sequence ID" value="NZ_JACGXL010000006.1"/>
</dbReference>
<reference evidence="2 3" key="1">
    <citation type="submission" date="2020-07" db="EMBL/GenBank/DDBJ databases">
        <title>Genomic Encyclopedia of Type Strains, Phase IV (KMG-V): Genome sequencing to study the core and pangenomes of soil and plant-associated prokaryotes.</title>
        <authorList>
            <person name="Whitman W."/>
        </authorList>
    </citation>
    <scope>NUCLEOTIDE SEQUENCE [LARGE SCALE GENOMIC DNA]</scope>
    <source>
        <strain evidence="2 3">RH2WT43</strain>
    </source>
</reference>
<evidence type="ECO:0000313" key="3">
    <source>
        <dbReference type="Proteomes" id="UP000550401"/>
    </source>
</evidence>
<dbReference type="Proteomes" id="UP000550401">
    <property type="component" value="Unassembled WGS sequence"/>
</dbReference>
<evidence type="ECO:0008006" key="4">
    <source>
        <dbReference type="Google" id="ProtNLM"/>
    </source>
</evidence>
<comment type="caution">
    <text evidence="2">The sequence shown here is derived from an EMBL/GenBank/DDBJ whole genome shotgun (WGS) entry which is preliminary data.</text>
</comment>
<dbReference type="AlphaFoldDB" id="A0A839FB89"/>
<evidence type="ECO:0000313" key="2">
    <source>
        <dbReference type="EMBL" id="MBA8889364.1"/>
    </source>
</evidence>
<accession>A0A839FB89</accession>
<feature type="transmembrane region" description="Helical" evidence="1">
    <location>
        <begin position="75"/>
        <end position="95"/>
    </location>
</feature>
<keyword evidence="3" id="KW-1185">Reference proteome</keyword>
<feature type="transmembrane region" description="Helical" evidence="1">
    <location>
        <begin position="49"/>
        <end position="68"/>
    </location>
</feature>
<sequence length="100" mass="9958">MVIKRIGVLKAGVIQACVMALFGLIIGLCFLMFGTMLAGLTGGGSNGSAAVGAMGMLGGIGMVIFLPIMYGVMGFLAGVIGAAIYNLVAGMVGGLEIEVE</sequence>
<organism evidence="2 3">
    <name type="scientific">Dokdonella fugitiva</name>
    <dbReference type="NCBI Taxonomy" id="328517"/>
    <lineage>
        <taxon>Bacteria</taxon>
        <taxon>Pseudomonadati</taxon>
        <taxon>Pseudomonadota</taxon>
        <taxon>Gammaproteobacteria</taxon>
        <taxon>Lysobacterales</taxon>
        <taxon>Rhodanobacteraceae</taxon>
        <taxon>Dokdonella</taxon>
    </lineage>
</organism>